<evidence type="ECO:0000259" key="1">
    <source>
        <dbReference type="Pfam" id="PF13468"/>
    </source>
</evidence>
<dbReference type="Gene3D" id="3.10.180.10">
    <property type="entry name" value="2,3-Dihydroxybiphenyl 1,2-Dioxygenase, domain 1"/>
    <property type="match status" value="1"/>
</dbReference>
<dbReference type="AlphaFoldDB" id="A0A418W5J8"/>
<organism evidence="2 3">
    <name type="scientific">Azospirillum cavernae</name>
    <dbReference type="NCBI Taxonomy" id="2320860"/>
    <lineage>
        <taxon>Bacteria</taxon>
        <taxon>Pseudomonadati</taxon>
        <taxon>Pseudomonadota</taxon>
        <taxon>Alphaproteobacteria</taxon>
        <taxon>Rhodospirillales</taxon>
        <taxon>Azospirillaceae</taxon>
        <taxon>Azospirillum</taxon>
    </lineage>
</organism>
<dbReference type="Pfam" id="PF13468">
    <property type="entry name" value="Glyoxalase_3"/>
    <property type="match status" value="1"/>
</dbReference>
<accession>A0A418W5J8</accession>
<proteinExistence type="predicted"/>
<dbReference type="Proteomes" id="UP000283458">
    <property type="component" value="Unassembled WGS sequence"/>
</dbReference>
<dbReference type="OrthoDB" id="8451710at2"/>
<evidence type="ECO:0000313" key="3">
    <source>
        <dbReference type="Proteomes" id="UP000283458"/>
    </source>
</evidence>
<reference evidence="2 3" key="1">
    <citation type="submission" date="2018-09" db="EMBL/GenBank/DDBJ databases">
        <authorList>
            <person name="Zhu H."/>
        </authorList>
    </citation>
    <scope>NUCLEOTIDE SEQUENCE [LARGE SCALE GENOMIC DNA]</scope>
    <source>
        <strain evidence="2 3">K2W22B-5</strain>
    </source>
</reference>
<dbReference type="InterPro" id="IPR029068">
    <property type="entry name" value="Glyas_Bleomycin-R_OHBP_Dase"/>
</dbReference>
<dbReference type="EMBL" id="QYUL01000001">
    <property type="protein sequence ID" value="RJF85311.1"/>
    <property type="molecule type" value="Genomic_DNA"/>
</dbReference>
<keyword evidence="3" id="KW-1185">Reference proteome</keyword>
<name>A0A418W5J8_9PROT</name>
<feature type="domain" description="Glyoxalase-like" evidence="1">
    <location>
        <begin position="4"/>
        <end position="175"/>
    </location>
</feature>
<dbReference type="InterPro" id="IPR025870">
    <property type="entry name" value="Glyoxalase-like_dom"/>
</dbReference>
<protein>
    <submittedName>
        <fullName evidence="2">VOC family protein</fullName>
    </submittedName>
</protein>
<evidence type="ECO:0000313" key="2">
    <source>
        <dbReference type="EMBL" id="RJF85311.1"/>
    </source>
</evidence>
<gene>
    <name evidence="2" type="ORF">D3877_11200</name>
</gene>
<sequence>MLALDHITVSARSLADGVAAVESALGVRAPVGGAHPSMGTHNHLLRLGPSLFLEIIAIDPDAPAPARARWFGLDDPASATPPRLSTWVARAERLDEALSTIPGAAGPAVSVSRGSLTWRISVPDDGSMPFDGAFPTLIEWPTGPHPAAAMADLGCALLRFEVEHPAAEVIAESLAPHLTDERLIFRAGPQKRLTARIATPHGPRVLV</sequence>
<comment type="caution">
    <text evidence="2">The sequence shown here is derived from an EMBL/GenBank/DDBJ whole genome shotgun (WGS) entry which is preliminary data.</text>
</comment>